<dbReference type="UniPathway" id="UPA00163"/>
<keyword evidence="6" id="KW-1003">Cell membrane</keyword>
<keyword evidence="4 6" id="KW-0112">Calmodulin-binding</keyword>
<dbReference type="Pfam" id="PF19292">
    <property type="entry name" value="KPBB_C"/>
    <property type="match status" value="1"/>
</dbReference>
<dbReference type="Proteomes" id="UP000318571">
    <property type="component" value="Chromosome 8"/>
</dbReference>
<feature type="region of interest" description="Disordered" evidence="7">
    <location>
        <begin position="1"/>
        <end position="43"/>
    </location>
</feature>
<comment type="subcellular location">
    <subcellularLocation>
        <location evidence="6">Cell membrane</location>
        <topology evidence="6">Lipid-anchor</topology>
        <orientation evidence="6">Cytoplasmic side</orientation>
    </subcellularLocation>
</comment>
<evidence type="ECO:0000313" key="10">
    <source>
        <dbReference type="EMBL" id="TRY61759.1"/>
    </source>
</evidence>
<proteinExistence type="inferred from homology"/>
<keyword evidence="6" id="KW-0449">Lipoprotein</keyword>
<keyword evidence="6" id="KW-0472">Membrane</keyword>
<keyword evidence="6" id="KW-0636">Prenylation</keyword>
<dbReference type="InterPro" id="IPR045583">
    <property type="entry name" value="KPBA/B_C"/>
</dbReference>
<evidence type="ECO:0000256" key="3">
    <source>
        <dbReference type="ARBA" id="ARBA00022600"/>
    </source>
</evidence>
<feature type="compositionally biased region" description="Polar residues" evidence="7">
    <location>
        <begin position="1"/>
        <end position="15"/>
    </location>
</feature>
<evidence type="ECO:0000256" key="7">
    <source>
        <dbReference type="SAM" id="MobiDB-lite"/>
    </source>
</evidence>
<evidence type="ECO:0000259" key="8">
    <source>
        <dbReference type="Pfam" id="PF00723"/>
    </source>
</evidence>
<comment type="function">
    <text evidence="6">Phosphorylase b kinase catalyzes the phosphorylation of serine in certain substrates, including troponin I.</text>
</comment>
<name>A0A553N8P7_TIGCA</name>
<sequence>MAPPGTSSTSNTTLMVNMHGNDSPRRRSVLGPPSLFSSSQRNSDAGFEGLEGLTSSSLDDIGTTIADLDFYYGLVKRQLLRYQSCTTGLFPDNSSDTTVGCVRSSIYAGMALWSLCQAYKRIDDDRGKTYELGQTCVLCLRGILSCWMRQSKRLEAFKSQQTPTHALHCKFHLNTGEDIYDVKDYDHLQIDVVSLYLLFLVQSLSSGLQVIYTMDEVHFIQNLVYYVERAYRTPDFGMWERGTVYNNRTREVNASSIGLAKAALEAINGCNLFGDKGASWSVVYVDIDAHNRNRSIFETLLPRESDTKFVDAALLPTISFPGFATHDQVLYEAAKLNVVKNLAGTYGFKRFSRDGFGTVLEDPNKRFYEDGKVQEFDHVECEWPMFFAFMVIDGVFKNNNAQVDKYQDLMRKRLAYNDKGDPVLPKYFYVPHSAMEDERANPGSQHRVASNDGSCNNDLHIWGQSMLIISDLLTSHLLSVHELDPIRRHLPSYSRPKLDSRYSAFERGGGGENVTSANDLVVQVVMIAESMRLQAVLQTYGIQTQTPSEIEPVQIWSQWEMVKVYQHLGRNEHLKLKGRPKRPIGSLGTSKVYRLSGQTILCYPLIFSHSDFYLAHDMALLTADIKSELQFVSRCWRLSGRPTVAILITENNMRDPQFPVMLEFLSQLRTGSVDNVKVRLGRLQNLIATSCLEHLDFLHNVDLGTPLDVECFKQLHNDHIGYQALTDIPKQRPIVEDKRDFKSEFENSSTSDILAALLGSFHLYGSIQMLGIILKREGPNFMVGDMSVTHRLDILNRKAGSVRNWAAVRYSSSLLGQMADSITPFVTQILANGKQVTVGTIGEDFTLFSKPLTPDEIKIAIYTKVQPYNVIAAVLQQELIVYCGKLIVTNPELFAGILKVRMGWVLLALDLYRSMIERSPEPIENCSPSSLRRLLRMVLEESKKYQLTFKKHLRPQEEPSDSPSKSPPCMTIFQIRQINGCLTRVPERFYSNLWDVLSRSPGGFIIGHVLIPQQPTLTNMKRTDFSFAHLIETALNTFRQPEYKQLVVELFCVLTAFLRRNPEIEYVGKFCTDTLISEAIEMFKKDQDIPVDETMIFFNAPVVTTSGYLARAIVNNVLRGSILTQSRLNVPDHSCPVQ</sequence>
<evidence type="ECO:0000256" key="5">
    <source>
        <dbReference type="ARBA" id="ARBA00023277"/>
    </source>
</evidence>
<dbReference type="SUPFAM" id="SSF48208">
    <property type="entry name" value="Six-hairpin glycosidases"/>
    <property type="match status" value="1"/>
</dbReference>
<dbReference type="InterPro" id="IPR008734">
    <property type="entry name" value="PHK_A/B_su"/>
</dbReference>
<keyword evidence="11" id="KW-1185">Reference proteome</keyword>
<dbReference type="STRING" id="6832.A0A553N8P7"/>
<dbReference type="AlphaFoldDB" id="A0A553N8P7"/>
<dbReference type="GO" id="GO:0005964">
    <property type="term" value="C:phosphorylase kinase complex"/>
    <property type="evidence" value="ECO:0007669"/>
    <property type="project" value="TreeGrafter"/>
</dbReference>
<evidence type="ECO:0000256" key="4">
    <source>
        <dbReference type="ARBA" id="ARBA00022860"/>
    </source>
</evidence>
<evidence type="ECO:0000259" key="9">
    <source>
        <dbReference type="Pfam" id="PF19292"/>
    </source>
</evidence>
<gene>
    <name evidence="10" type="ORF">TCAL_01806</name>
</gene>
<dbReference type="InterPro" id="IPR008928">
    <property type="entry name" value="6-hairpin_glycosidase_sf"/>
</dbReference>
<dbReference type="GO" id="GO:0005977">
    <property type="term" value="P:glycogen metabolic process"/>
    <property type="evidence" value="ECO:0007669"/>
    <property type="project" value="UniProtKB-UniPathway"/>
</dbReference>
<organism evidence="10 11">
    <name type="scientific">Tigriopus californicus</name>
    <name type="common">Marine copepod</name>
    <dbReference type="NCBI Taxonomy" id="6832"/>
    <lineage>
        <taxon>Eukaryota</taxon>
        <taxon>Metazoa</taxon>
        <taxon>Ecdysozoa</taxon>
        <taxon>Arthropoda</taxon>
        <taxon>Crustacea</taxon>
        <taxon>Multicrustacea</taxon>
        <taxon>Hexanauplia</taxon>
        <taxon>Copepoda</taxon>
        <taxon>Harpacticoida</taxon>
        <taxon>Harpacticidae</taxon>
        <taxon>Tigriopus</taxon>
    </lineage>
</organism>
<keyword evidence="3 6" id="KW-0321">Glycogen metabolism</keyword>
<dbReference type="Pfam" id="PF00723">
    <property type="entry name" value="Glyco_hydro_15"/>
    <property type="match status" value="1"/>
</dbReference>
<dbReference type="GO" id="GO:0005516">
    <property type="term" value="F:calmodulin binding"/>
    <property type="evidence" value="ECO:0007669"/>
    <property type="project" value="UniProtKB-KW"/>
</dbReference>
<feature type="domain" description="Phosphorylase b kinase regulatory subunit alpha/beta C-terminal" evidence="9">
    <location>
        <begin position="923"/>
        <end position="1082"/>
    </location>
</feature>
<dbReference type="GO" id="GO:0005886">
    <property type="term" value="C:plasma membrane"/>
    <property type="evidence" value="ECO:0007669"/>
    <property type="project" value="UniProtKB-SubCell"/>
</dbReference>
<comment type="pathway">
    <text evidence="1 6">Glycan biosynthesis; glycogen metabolism.</text>
</comment>
<dbReference type="PANTHER" id="PTHR10749">
    <property type="entry name" value="PHOSPHORYLASE B KINASE REGULATORY SUBUNIT"/>
    <property type="match status" value="1"/>
</dbReference>
<evidence type="ECO:0000256" key="2">
    <source>
        <dbReference type="ARBA" id="ARBA00007128"/>
    </source>
</evidence>
<dbReference type="InterPro" id="IPR011613">
    <property type="entry name" value="GH15-like"/>
</dbReference>
<keyword evidence="5 6" id="KW-0119">Carbohydrate metabolism</keyword>
<feature type="domain" description="GH15-like" evidence="8">
    <location>
        <begin position="68"/>
        <end position="904"/>
    </location>
</feature>
<evidence type="ECO:0000256" key="1">
    <source>
        <dbReference type="ARBA" id="ARBA00005131"/>
    </source>
</evidence>
<comment type="caution">
    <text evidence="10">The sequence shown here is derived from an EMBL/GenBank/DDBJ whole genome shotgun (WGS) entry which is preliminary data.</text>
</comment>
<evidence type="ECO:0000256" key="6">
    <source>
        <dbReference type="RuleBase" id="RU364123"/>
    </source>
</evidence>
<evidence type="ECO:0000313" key="11">
    <source>
        <dbReference type="Proteomes" id="UP000318571"/>
    </source>
</evidence>
<comment type="similarity">
    <text evidence="2 6">Belongs to the phosphorylase b kinase regulatory chain family.</text>
</comment>
<dbReference type="OMA" id="CWIKQAH"/>
<protein>
    <recommendedName>
        <fullName evidence="6">Phosphorylase b kinase regulatory subunit</fullName>
    </recommendedName>
</protein>
<reference evidence="10 11" key="1">
    <citation type="journal article" date="2018" name="Nat. Ecol. Evol.">
        <title>Genomic signatures of mitonuclear coevolution across populations of Tigriopus californicus.</title>
        <authorList>
            <person name="Barreto F.S."/>
            <person name="Watson E.T."/>
            <person name="Lima T.G."/>
            <person name="Willett C.S."/>
            <person name="Edmands S."/>
            <person name="Li W."/>
            <person name="Burton R.S."/>
        </authorList>
    </citation>
    <scope>NUCLEOTIDE SEQUENCE [LARGE SCALE GENOMIC DNA]</scope>
    <source>
        <strain evidence="10 11">San Diego</strain>
    </source>
</reference>
<dbReference type="PANTHER" id="PTHR10749:SF8">
    <property type="entry name" value="PHOSPHORYLASE B KINASE REGULATORY SUBUNIT BETA"/>
    <property type="match status" value="1"/>
</dbReference>
<accession>A0A553N8P7</accession>
<dbReference type="EMBL" id="VCGU01000459">
    <property type="protein sequence ID" value="TRY61759.1"/>
    <property type="molecule type" value="Genomic_DNA"/>
</dbReference>